<dbReference type="GO" id="GO:0003677">
    <property type="term" value="F:DNA binding"/>
    <property type="evidence" value="ECO:0007669"/>
    <property type="project" value="UniProtKB-KW"/>
</dbReference>
<gene>
    <name evidence="5" type="primary">phnF</name>
    <name evidence="5" type="ORF">IQ241_01075</name>
</gene>
<dbReference type="InterPro" id="IPR050679">
    <property type="entry name" value="Bact_HTH_transcr_reg"/>
</dbReference>
<dbReference type="InterPro" id="IPR028978">
    <property type="entry name" value="Chorismate_lyase_/UTRA_dom_sf"/>
</dbReference>
<dbReference type="AlphaFoldDB" id="A0A8J7AI91"/>
<dbReference type="Pfam" id="PF00392">
    <property type="entry name" value="GntR"/>
    <property type="match status" value="1"/>
</dbReference>
<reference evidence="5" key="1">
    <citation type="submission" date="2020-10" db="EMBL/GenBank/DDBJ databases">
        <authorList>
            <person name="Castelo-Branco R."/>
            <person name="Eusebio N."/>
            <person name="Adriana R."/>
            <person name="Vieira A."/>
            <person name="Brugerolle De Fraissinette N."/>
            <person name="Rezende De Castro R."/>
            <person name="Schneider M.P."/>
            <person name="Vasconcelos V."/>
            <person name="Leao P.N."/>
        </authorList>
    </citation>
    <scope>NUCLEOTIDE SEQUENCE</scope>
    <source>
        <strain evidence="5">LEGE 07310</strain>
    </source>
</reference>
<dbReference type="SUPFAM" id="SSF64288">
    <property type="entry name" value="Chorismate lyase-like"/>
    <property type="match status" value="1"/>
</dbReference>
<keyword evidence="3" id="KW-0804">Transcription</keyword>
<dbReference type="Gene3D" id="3.40.1410.10">
    <property type="entry name" value="Chorismate lyase-like"/>
    <property type="match status" value="1"/>
</dbReference>
<accession>A0A8J7AI91</accession>
<dbReference type="InterPro" id="IPR036390">
    <property type="entry name" value="WH_DNA-bd_sf"/>
</dbReference>
<evidence type="ECO:0000256" key="1">
    <source>
        <dbReference type="ARBA" id="ARBA00023015"/>
    </source>
</evidence>
<dbReference type="SMART" id="SM00345">
    <property type="entry name" value="HTH_GNTR"/>
    <property type="match status" value="1"/>
</dbReference>
<dbReference type="InterPro" id="IPR012702">
    <property type="entry name" value="CP_lyase_PhnF"/>
</dbReference>
<evidence type="ECO:0000259" key="4">
    <source>
        <dbReference type="PROSITE" id="PS50949"/>
    </source>
</evidence>
<feature type="domain" description="HTH gntR-type" evidence="4">
    <location>
        <begin position="6"/>
        <end position="74"/>
    </location>
</feature>
<dbReference type="InterPro" id="IPR011663">
    <property type="entry name" value="UTRA"/>
</dbReference>
<dbReference type="CDD" id="cd07377">
    <property type="entry name" value="WHTH_GntR"/>
    <property type="match status" value="1"/>
</dbReference>
<evidence type="ECO:0000313" key="5">
    <source>
        <dbReference type="EMBL" id="MBE9075900.1"/>
    </source>
</evidence>
<dbReference type="Pfam" id="PF07702">
    <property type="entry name" value="UTRA"/>
    <property type="match status" value="1"/>
</dbReference>
<dbReference type="PRINTS" id="PR00035">
    <property type="entry name" value="HTHGNTR"/>
</dbReference>
<dbReference type="Proteomes" id="UP000636505">
    <property type="component" value="Unassembled WGS sequence"/>
</dbReference>
<keyword evidence="1" id="KW-0805">Transcription regulation</keyword>
<dbReference type="InterPro" id="IPR000524">
    <property type="entry name" value="Tscrpt_reg_HTH_GntR"/>
</dbReference>
<dbReference type="GO" id="GO:0003700">
    <property type="term" value="F:DNA-binding transcription factor activity"/>
    <property type="evidence" value="ECO:0007669"/>
    <property type="project" value="InterPro"/>
</dbReference>
<dbReference type="InterPro" id="IPR036388">
    <property type="entry name" value="WH-like_DNA-bd_sf"/>
</dbReference>
<proteinExistence type="predicted"/>
<evidence type="ECO:0000256" key="2">
    <source>
        <dbReference type="ARBA" id="ARBA00023125"/>
    </source>
</evidence>
<keyword evidence="2" id="KW-0238">DNA-binding</keyword>
<dbReference type="PROSITE" id="PS50949">
    <property type="entry name" value="HTH_GNTR"/>
    <property type="match status" value="1"/>
</dbReference>
<dbReference type="RefSeq" id="WP_193904566.1">
    <property type="nucleotide sequence ID" value="NZ_JADEXG010000002.1"/>
</dbReference>
<dbReference type="PANTHER" id="PTHR44846">
    <property type="entry name" value="MANNOSYL-D-GLYCERATE TRANSPORT/METABOLISM SYSTEM REPRESSOR MNGR-RELATED"/>
    <property type="match status" value="1"/>
</dbReference>
<dbReference type="Gene3D" id="1.10.10.10">
    <property type="entry name" value="Winged helix-like DNA-binding domain superfamily/Winged helix DNA-binding domain"/>
    <property type="match status" value="1"/>
</dbReference>
<dbReference type="NCBIfam" id="TIGR02325">
    <property type="entry name" value="C_P_lyase_phnF"/>
    <property type="match status" value="1"/>
</dbReference>
<keyword evidence="6" id="KW-1185">Reference proteome</keyword>
<dbReference type="SMART" id="SM00866">
    <property type="entry name" value="UTRA"/>
    <property type="match status" value="1"/>
</dbReference>
<name>A0A8J7AI91_9CYAN</name>
<dbReference type="EMBL" id="JADEXG010000002">
    <property type="protein sequence ID" value="MBE9075900.1"/>
    <property type="molecule type" value="Genomic_DNA"/>
</dbReference>
<comment type="caution">
    <text evidence="5">The sequence shown here is derived from an EMBL/GenBank/DDBJ whole genome shotgun (WGS) entry which is preliminary data.</text>
</comment>
<sequence length="243" mass="27153">MTQAALPLYIQIAEVLRRSIRDQVYQAGDRLPTEAQLAERFGVNRHTLRQAIALLRQEGLLRVERGRGTFVTAAPIRYAIGKRVRYNEALRAHGHTAEFTLLRALEIPADPSVAKDLALKPGDPVALIERLGSADGQPISVGTGYFPLGLFPDLLSDASLALLQETGSISQWLRQRYDCDHIRRSTCVSARLVKPHDAKLLELPLNQPILLAEAINEDQQGRLIEYGVARFRGDRMELVFEQL</sequence>
<evidence type="ECO:0000313" key="6">
    <source>
        <dbReference type="Proteomes" id="UP000636505"/>
    </source>
</evidence>
<dbReference type="SUPFAM" id="SSF46785">
    <property type="entry name" value="Winged helix' DNA-binding domain"/>
    <property type="match status" value="1"/>
</dbReference>
<protein>
    <submittedName>
        <fullName evidence="5">Phosphonate metabolism transcriptional regulator PhnF</fullName>
    </submittedName>
</protein>
<evidence type="ECO:0000256" key="3">
    <source>
        <dbReference type="ARBA" id="ARBA00023163"/>
    </source>
</evidence>
<dbReference type="GO" id="GO:0045892">
    <property type="term" value="P:negative regulation of DNA-templated transcription"/>
    <property type="evidence" value="ECO:0007669"/>
    <property type="project" value="TreeGrafter"/>
</dbReference>
<organism evidence="5 6">
    <name type="scientific">Vasconcelosia minhoensis LEGE 07310</name>
    <dbReference type="NCBI Taxonomy" id="915328"/>
    <lineage>
        <taxon>Bacteria</taxon>
        <taxon>Bacillati</taxon>
        <taxon>Cyanobacteriota</taxon>
        <taxon>Cyanophyceae</taxon>
        <taxon>Nodosilineales</taxon>
        <taxon>Cymatolegaceae</taxon>
        <taxon>Vasconcelosia</taxon>
        <taxon>Vasconcelosia minhoensis</taxon>
    </lineage>
</organism>
<dbReference type="PANTHER" id="PTHR44846:SF1">
    <property type="entry name" value="MANNOSYL-D-GLYCERATE TRANSPORT_METABOLISM SYSTEM REPRESSOR MNGR-RELATED"/>
    <property type="match status" value="1"/>
</dbReference>